<organism evidence="1 2">
    <name type="scientific">Pleurodeles waltl</name>
    <name type="common">Iberian ribbed newt</name>
    <dbReference type="NCBI Taxonomy" id="8319"/>
    <lineage>
        <taxon>Eukaryota</taxon>
        <taxon>Metazoa</taxon>
        <taxon>Chordata</taxon>
        <taxon>Craniata</taxon>
        <taxon>Vertebrata</taxon>
        <taxon>Euteleostomi</taxon>
        <taxon>Amphibia</taxon>
        <taxon>Batrachia</taxon>
        <taxon>Caudata</taxon>
        <taxon>Salamandroidea</taxon>
        <taxon>Salamandridae</taxon>
        <taxon>Pleurodelinae</taxon>
        <taxon>Pleurodeles</taxon>
    </lineage>
</organism>
<gene>
    <name evidence="1" type="ORF">NDU88_003562</name>
</gene>
<dbReference type="EMBL" id="JANPWB010000004">
    <property type="protein sequence ID" value="KAJ1194273.1"/>
    <property type="molecule type" value="Genomic_DNA"/>
</dbReference>
<protein>
    <submittedName>
        <fullName evidence="1">Uncharacterized protein</fullName>
    </submittedName>
</protein>
<proteinExistence type="predicted"/>
<keyword evidence="2" id="KW-1185">Reference proteome</keyword>
<reference evidence="1" key="1">
    <citation type="journal article" date="2022" name="bioRxiv">
        <title>Sequencing and chromosome-scale assembly of the giantPleurodeles waltlgenome.</title>
        <authorList>
            <person name="Brown T."/>
            <person name="Elewa A."/>
            <person name="Iarovenko S."/>
            <person name="Subramanian E."/>
            <person name="Araus A.J."/>
            <person name="Petzold A."/>
            <person name="Susuki M."/>
            <person name="Suzuki K.-i.T."/>
            <person name="Hayashi T."/>
            <person name="Toyoda A."/>
            <person name="Oliveira C."/>
            <person name="Osipova E."/>
            <person name="Leigh N.D."/>
            <person name="Simon A."/>
            <person name="Yun M.H."/>
        </authorList>
    </citation>
    <scope>NUCLEOTIDE SEQUENCE</scope>
    <source>
        <strain evidence="1">20211129_DDA</strain>
        <tissue evidence="1">Liver</tissue>
    </source>
</reference>
<dbReference type="Proteomes" id="UP001066276">
    <property type="component" value="Chromosome 2_2"/>
</dbReference>
<dbReference type="AlphaFoldDB" id="A0AAV7V2T2"/>
<comment type="caution">
    <text evidence="1">The sequence shown here is derived from an EMBL/GenBank/DDBJ whole genome shotgun (WGS) entry which is preliminary data.</text>
</comment>
<accession>A0AAV7V2T2</accession>
<name>A0AAV7V2T2_PLEWA</name>
<evidence type="ECO:0000313" key="2">
    <source>
        <dbReference type="Proteomes" id="UP001066276"/>
    </source>
</evidence>
<evidence type="ECO:0000313" key="1">
    <source>
        <dbReference type="EMBL" id="KAJ1194273.1"/>
    </source>
</evidence>
<sequence length="199" mass="22827">MARTQGPLPLGNLEIRISADFSKETADRRRAFLSFRTQIRRLDLSHTLSTVPDPPQWIAVEKLLLSAKEGLGGPYRDDLPSVSSVNPILKATRVAWRRAHRLLGIHPLLHAQAPLWRKSGLRTGSELLDWPQWRRAGIHTISQILENDTLKSFLRLLEEFNLQPNQEWRYLQLKHCICQGTEAIRWGSRSSPVVAYLQQ</sequence>